<evidence type="ECO:0000313" key="4">
    <source>
        <dbReference type="Proteomes" id="UP001324533"/>
    </source>
</evidence>
<protein>
    <recommendedName>
        <fullName evidence="2">PKD domain-containing protein</fullName>
    </recommendedName>
</protein>
<accession>A0ABZ0V786</accession>
<dbReference type="EMBL" id="CP139779">
    <property type="protein sequence ID" value="WQB69156.1"/>
    <property type="molecule type" value="Genomic_DNA"/>
</dbReference>
<evidence type="ECO:0000259" key="2">
    <source>
        <dbReference type="PROSITE" id="PS50093"/>
    </source>
</evidence>
<proteinExistence type="predicted"/>
<dbReference type="RefSeq" id="WP_322409279.1">
    <property type="nucleotide sequence ID" value="NZ_CP139779.1"/>
</dbReference>
<name>A0ABZ0V786_9MICO</name>
<gene>
    <name evidence="3" type="ORF">T9R20_10590</name>
</gene>
<evidence type="ECO:0000256" key="1">
    <source>
        <dbReference type="SAM" id="MobiDB-lite"/>
    </source>
</evidence>
<feature type="compositionally biased region" description="Low complexity" evidence="1">
    <location>
        <begin position="29"/>
        <end position="39"/>
    </location>
</feature>
<dbReference type="InterPro" id="IPR013783">
    <property type="entry name" value="Ig-like_fold"/>
</dbReference>
<reference evidence="3 4" key="1">
    <citation type="submission" date="2023-06" db="EMBL/GenBank/DDBJ databases">
        <title>Rock-solubilizing bacteria, Microbacterium invictum, promotes re-establishment of vegetation in rocky wasteland by accelerating rock bio-weathering and reshaping soil bacterial community.</title>
        <authorList>
            <person name="Liu C."/>
        </authorList>
    </citation>
    <scope>NUCLEOTIDE SEQUENCE [LARGE SCALE GENOMIC DNA]</scope>
    <source>
        <strain evidence="3 4">X-18</strain>
    </source>
</reference>
<organism evidence="3 4">
    <name type="scientific">Microbacterium invictum</name>
    <dbReference type="NCBI Taxonomy" id="515415"/>
    <lineage>
        <taxon>Bacteria</taxon>
        <taxon>Bacillati</taxon>
        <taxon>Actinomycetota</taxon>
        <taxon>Actinomycetes</taxon>
        <taxon>Micrococcales</taxon>
        <taxon>Microbacteriaceae</taxon>
        <taxon>Microbacterium</taxon>
    </lineage>
</organism>
<feature type="region of interest" description="Disordered" evidence="1">
    <location>
        <begin position="1"/>
        <end position="39"/>
    </location>
</feature>
<evidence type="ECO:0000313" key="3">
    <source>
        <dbReference type="EMBL" id="WQB69156.1"/>
    </source>
</evidence>
<keyword evidence="4" id="KW-1185">Reference proteome</keyword>
<dbReference type="Gene3D" id="2.60.40.10">
    <property type="entry name" value="Immunoglobulins"/>
    <property type="match status" value="1"/>
</dbReference>
<feature type="domain" description="PKD" evidence="2">
    <location>
        <begin position="118"/>
        <end position="170"/>
    </location>
</feature>
<dbReference type="PROSITE" id="PS50093">
    <property type="entry name" value="PKD"/>
    <property type="match status" value="1"/>
</dbReference>
<feature type="compositionally biased region" description="Gly residues" evidence="1">
    <location>
        <begin position="14"/>
        <end position="28"/>
    </location>
</feature>
<dbReference type="Proteomes" id="UP001324533">
    <property type="component" value="Chromosome"/>
</dbReference>
<dbReference type="InterPro" id="IPR000601">
    <property type="entry name" value="PKD_dom"/>
</dbReference>
<sequence length="221" mass="22620">MENTGTEVNVGASTGSGGGGSQNGGPPRGGASEAVDPAAPAEPACVVELRRCDINYEVEAPPEVTIEDLASFRPALPQLGGEPAGFGVVGMPTNVFASASAQEIPGEILGWDVIVRFEPSAYVFSYGDGTTVRSSSGGSSWSTLGQPQFTPTPTSHVYTDRGVYPVSVTVEYTAAVTFGSTWRPVAGVVTASAGGYDVDVREVRTALVDRTCVEDPGGPGC</sequence>